<feature type="compositionally biased region" description="Basic residues" evidence="9">
    <location>
        <begin position="604"/>
        <end position="613"/>
    </location>
</feature>
<evidence type="ECO:0000256" key="6">
    <source>
        <dbReference type="ARBA" id="ARBA00023065"/>
    </source>
</evidence>
<dbReference type="OrthoDB" id="648047at2759"/>
<evidence type="ECO:0000256" key="10">
    <source>
        <dbReference type="SAM" id="Phobius"/>
    </source>
</evidence>
<dbReference type="GO" id="GO:0034220">
    <property type="term" value="P:monoatomic ion transmembrane transport"/>
    <property type="evidence" value="ECO:0007669"/>
    <property type="project" value="UniProtKB-KW"/>
</dbReference>
<gene>
    <name evidence="11" type="ORF">NCGR_LOCUS63447</name>
</gene>
<dbReference type="GO" id="GO:0016020">
    <property type="term" value="C:membrane"/>
    <property type="evidence" value="ECO:0007669"/>
    <property type="project" value="UniProtKB-SubCell"/>
</dbReference>
<evidence type="ECO:0000256" key="9">
    <source>
        <dbReference type="SAM" id="MobiDB-lite"/>
    </source>
</evidence>
<dbReference type="AlphaFoldDB" id="A0A811S9S8"/>
<evidence type="ECO:0000313" key="12">
    <source>
        <dbReference type="Proteomes" id="UP000604825"/>
    </source>
</evidence>
<dbReference type="EMBL" id="CAJGYO010000019">
    <property type="protein sequence ID" value="CAD6339349.1"/>
    <property type="molecule type" value="Genomic_DNA"/>
</dbReference>
<evidence type="ECO:0000256" key="7">
    <source>
        <dbReference type="ARBA" id="ARBA00023136"/>
    </source>
</evidence>
<feature type="transmembrane region" description="Helical" evidence="10">
    <location>
        <begin position="101"/>
        <end position="121"/>
    </location>
</feature>
<feature type="region of interest" description="Disordered" evidence="9">
    <location>
        <begin position="1"/>
        <end position="20"/>
    </location>
</feature>
<comment type="subcellular location">
    <subcellularLocation>
        <location evidence="1">Membrane</location>
        <topology evidence="1">Multi-pass membrane protein</topology>
    </subcellularLocation>
</comment>
<accession>A0A811S9S8</accession>
<feature type="transmembrane region" description="Helical" evidence="10">
    <location>
        <begin position="179"/>
        <end position="198"/>
    </location>
</feature>
<sequence length="613" mass="66158">MARAAAHQTTSHADDGSPEWSVAPAAAAEHENTKISSRRACCAPALVARRLFSWLVALMHGMVSIATTACLWLFSLAAAARDRVVGVARMAWRIGADDPRKVAHGFKMALALTLCSVFYYVQPLYDFTGQNAMWAVLTVVFECLLVQRAEQSHGNGDRRRAGLGVQRIASKSGKELEPFILSGSLFVFAAAVTYSRFLPKMKARFDYGVAIFILTYTLVAVGGYRVNEELHDQVARNMDKLAAAVESCVEDYFSVAAAGVDVAAAAAPKPALSDKSHGYKAVLNAKASEDSLANLATWEPAHGKFGFRHPYHLYQKVGAAMRSCAYCVDALAACVGSEAQTPAHVKKHLAGASAALGRHCSVGLRCLDDAELWDELRCLAPLLELDESTDTEREQNITTAPAPAPPLIEALPLFTAASLLLEICTRAEGVVSAVDNLAITARFKKADHDEETTHYVEAAVPTTMSTILTADAPQETHPRVAVDHGKTETPTDVSSADQTPRDQVDELLKVLMRRRSTKVSPKPPLDFEVHAPSPRSRSMELTVTGHAQVAPSPRHRSVELTSHPPVAPSPRNRSVDSAIHGPVLPSPRNRSMDFGNHGPVLPSPRHRSILGMA</sequence>
<keyword evidence="4 10" id="KW-0812">Transmembrane</keyword>
<keyword evidence="8" id="KW-0407">Ion channel</keyword>
<feature type="transmembrane region" description="Helical" evidence="10">
    <location>
        <begin position="205"/>
        <end position="224"/>
    </location>
</feature>
<feature type="transmembrane region" description="Helical" evidence="10">
    <location>
        <begin position="54"/>
        <end position="80"/>
    </location>
</feature>
<reference evidence="11" key="1">
    <citation type="submission" date="2020-10" db="EMBL/GenBank/DDBJ databases">
        <authorList>
            <person name="Han B."/>
            <person name="Lu T."/>
            <person name="Zhao Q."/>
            <person name="Huang X."/>
            <person name="Zhao Y."/>
        </authorList>
    </citation>
    <scope>NUCLEOTIDE SEQUENCE</scope>
</reference>
<evidence type="ECO:0000256" key="8">
    <source>
        <dbReference type="ARBA" id="ARBA00023303"/>
    </source>
</evidence>
<protein>
    <submittedName>
        <fullName evidence="11">Uncharacterized protein</fullName>
    </submittedName>
</protein>
<keyword evidence="6" id="KW-0406">Ion transport</keyword>
<feature type="region of interest" description="Disordered" evidence="9">
    <location>
        <begin position="515"/>
        <end position="613"/>
    </location>
</feature>
<comment type="caution">
    <text evidence="11">The sequence shown here is derived from an EMBL/GenBank/DDBJ whole genome shotgun (WGS) entry which is preliminary data.</text>
</comment>
<keyword evidence="5 10" id="KW-1133">Transmembrane helix</keyword>
<evidence type="ECO:0000256" key="1">
    <source>
        <dbReference type="ARBA" id="ARBA00004141"/>
    </source>
</evidence>
<dbReference type="Pfam" id="PF11744">
    <property type="entry name" value="ALMT"/>
    <property type="match status" value="3"/>
</dbReference>
<evidence type="ECO:0000256" key="2">
    <source>
        <dbReference type="ARBA" id="ARBA00007079"/>
    </source>
</evidence>
<evidence type="ECO:0000256" key="4">
    <source>
        <dbReference type="ARBA" id="ARBA00022692"/>
    </source>
</evidence>
<keyword evidence="7 10" id="KW-0472">Membrane</keyword>
<dbReference type="PANTHER" id="PTHR31086">
    <property type="entry name" value="ALUMINUM-ACTIVATED MALATE TRANSPORTER 10"/>
    <property type="match status" value="1"/>
</dbReference>
<comment type="similarity">
    <text evidence="2">Belongs to the aromatic acid exporter (TC 2.A.85) family.</text>
</comment>
<keyword evidence="3" id="KW-0813">Transport</keyword>
<dbReference type="GO" id="GO:0015743">
    <property type="term" value="P:malate transport"/>
    <property type="evidence" value="ECO:0007669"/>
    <property type="project" value="InterPro"/>
</dbReference>
<keyword evidence="12" id="KW-1185">Reference proteome</keyword>
<evidence type="ECO:0000256" key="5">
    <source>
        <dbReference type="ARBA" id="ARBA00022989"/>
    </source>
</evidence>
<proteinExistence type="inferred from homology"/>
<organism evidence="11 12">
    <name type="scientific">Miscanthus lutarioriparius</name>
    <dbReference type="NCBI Taxonomy" id="422564"/>
    <lineage>
        <taxon>Eukaryota</taxon>
        <taxon>Viridiplantae</taxon>
        <taxon>Streptophyta</taxon>
        <taxon>Embryophyta</taxon>
        <taxon>Tracheophyta</taxon>
        <taxon>Spermatophyta</taxon>
        <taxon>Magnoliopsida</taxon>
        <taxon>Liliopsida</taxon>
        <taxon>Poales</taxon>
        <taxon>Poaceae</taxon>
        <taxon>PACMAD clade</taxon>
        <taxon>Panicoideae</taxon>
        <taxon>Andropogonodae</taxon>
        <taxon>Andropogoneae</taxon>
        <taxon>Saccharinae</taxon>
        <taxon>Miscanthus</taxon>
    </lineage>
</organism>
<evidence type="ECO:0000256" key="3">
    <source>
        <dbReference type="ARBA" id="ARBA00022448"/>
    </source>
</evidence>
<evidence type="ECO:0000313" key="11">
    <source>
        <dbReference type="EMBL" id="CAD6339349.1"/>
    </source>
</evidence>
<name>A0A811S9S8_9POAL</name>
<dbReference type="InterPro" id="IPR020966">
    <property type="entry name" value="ALMT"/>
</dbReference>
<dbReference type="Proteomes" id="UP000604825">
    <property type="component" value="Unassembled WGS sequence"/>
</dbReference>